<keyword evidence="1" id="KW-0238">DNA-binding</keyword>
<proteinExistence type="predicted"/>
<evidence type="ECO:0000313" key="4">
    <source>
        <dbReference type="Proteomes" id="UP001589609"/>
    </source>
</evidence>
<sequence length="571" mass="67003">MKKCYFSNRIYKHTIPHDLNQELFHSLRLYNRAMRTAYAWQTKHLRTGNKPYEGSLHVAIKKRFQLDDYYANSAVQQANALRTSQKELQALYVKQVDSVMKSIQKKLKNERSKLTALRNMKQSIVDRKPKLHKRMGYRVHQTPSGAVYALHRKNETNIWFSLYLFEHRHIDKEIKRLKARIGQLRHRLLRQEQKKEKLRREIPPALFGSRSFFRKQYTMCKDQKSHVAWRHAFCYKRNAKMTLSGRKDAKYGNFVFQYDAQSQTLHVRSITGQALILPYVYVPYGQDQVQESIATQLSCQNKKKDGKPIGWSIEDHGTYYIIKYMIEEPEHPPINYSKADGVIGVDLNYNHIAFSHVNGQGQLFSSSCLYFSLEGKRSGQITKILEAEAIRLVDIAVQRNKPIVLEVLDTTLSKSAGRYRNRKQNRRMSLFAYKKMQDSIHSRAAKMGVAVFAVNPAFTSQIGKMKYMKQMHISIHQAASYVIGRRGMNLKERVPKVLQTYTERKDGEHHWKQWSVLTKAFRVLRSHIFYHVSGQSYPLFNKEICNYGLTQAERDILQKYVPKIWLEEREA</sequence>
<reference evidence="3 4" key="1">
    <citation type="submission" date="2024-09" db="EMBL/GenBank/DDBJ databases">
        <authorList>
            <person name="Sun Q."/>
            <person name="Mori K."/>
        </authorList>
    </citation>
    <scope>NUCLEOTIDE SEQUENCE [LARGE SCALE GENOMIC DNA]</scope>
    <source>
        <strain evidence="3 4">JCM 11201</strain>
    </source>
</reference>
<dbReference type="Proteomes" id="UP001589609">
    <property type="component" value="Unassembled WGS sequence"/>
</dbReference>
<dbReference type="EMBL" id="JBHMAF010000017">
    <property type="protein sequence ID" value="MFB9757564.1"/>
    <property type="molecule type" value="Genomic_DNA"/>
</dbReference>
<gene>
    <name evidence="3" type="ORF">ACFFMS_03275</name>
</gene>
<feature type="coiled-coil region" evidence="2">
    <location>
        <begin position="167"/>
        <end position="201"/>
    </location>
</feature>
<keyword evidence="2" id="KW-0175">Coiled coil</keyword>
<protein>
    <submittedName>
        <fullName evidence="3">IS200/IS605 family accessory protein TnpB-related protein</fullName>
    </submittedName>
</protein>
<dbReference type="NCBIfam" id="TIGR01766">
    <property type="entry name" value="IS200/IS605 family accessory protein TnpB-like domain"/>
    <property type="match status" value="1"/>
</dbReference>
<accession>A0ABV5WAF2</accession>
<keyword evidence="4" id="KW-1185">Reference proteome</keyword>
<evidence type="ECO:0000256" key="1">
    <source>
        <dbReference type="ARBA" id="ARBA00023125"/>
    </source>
</evidence>
<evidence type="ECO:0000256" key="2">
    <source>
        <dbReference type="SAM" id="Coils"/>
    </source>
</evidence>
<name>A0ABV5WAF2_9BACI</name>
<organism evidence="3 4">
    <name type="scientific">Ectobacillus funiculus</name>
    <dbReference type="NCBI Taxonomy" id="137993"/>
    <lineage>
        <taxon>Bacteria</taxon>
        <taxon>Bacillati</taxon>
        <taxon>Bacillota</taxon>
        <taxon>Bacilli</taxon>
        <taxon>Bacillales</taxon>
        <taxon>Bacillaceae</taxon>
        <taxon>Ectobacillus</taxon>
    </lineage>
</organism>
<dbReference type="InterPro" id="IPR010095">
    <property type="entry name" value="Cas12f1-like_TNB"/>
</dbReference>
<comment type="caution">
    <text evidence="3">The sequence shown here is derived from an EMBL/GenBank/DDBJ whole genome shotgun (WGS) entry which is preliminary data.</text>
</comment>
<dbReference type="RefSeq" id="WP_379947874.1">
    <property type="nucleotide sequence ID" value="NZ_JBHMAF010000017.1"/>
</dbReference>
<evidence type="ECO:0000313" key="3">
    <source>
        <dbReference type="EMBL" id="MFB9757564.1"/>
    </source>
</evidence>